<dbReference type="PRINTS" id="PR00109">
    <property type="entry name" value="TYRKINASE"/>
</dbReference>
<name>A0AAV5U2P3_9BILA</name>
<organism evidence="4 5">
    <name type="scientific">Pristionchus entomophagus</name>
    <dbReference type="NCBI Taxonomy" id="358040"/>
    <lineage>
        <taxon>Eukaryota</taxon>
        <taxon>Metazoa</taxon>
        <taxon>Ecdysozoa</taxon>
        <taxon>Nematoda</taxon>
        <taxon>Chromadorea</taxon>
        <taxon>Rhabditida</taxon>
        <taxon>Rhabditina</taxon>
        <taxon>Diplogasteromorpha</taxon>
        <taxon>Diplogasteroidea</taxon>
        <taxon>Neodiplogasteridae</taxon>
        <taxon>Pristionchus</taxon>
    </lineage>
</organism>
<feature type="domain" description="Protein kinase" evidence="3">
    <location>
        <begin position="1"/>
        <end position="179"/>
    </location>
</feature>
<dbReference type="InterPro" id="IPR011009">
    <property type="entry name" value="Kinase-like_dom_sf"/>
</dbReference>
<dbReference type="AlphaFoldDB" id="A0AAV5U2P3"/>
<dbReference type="GO" id="GO:0004672">
    <property type="term" value="F:protein kinase activity"/>
    <property type="evidence" value="ECO:0007669"/>
    <property type="project" value="InterPro"/>
</dbReference>
<keyword evidence="1" id="KW-0547">Nucleotide-binding</keyword>
<gene>
    <name evidence="4" type="ORF">PENTCL1PPCAC_23216</name>
</gene>
<accession>A0AAV5U2P3</accession>
<evidence type="ECO:0000259" key="3">
    <source>
        <dbReference type="PROSITE" id="PS50011"/>
    </source>
</evidence>
<dbReference type="Gene3D" id="1.10.510.10">
    <property type="entry name" value="Transferase(Phosphotransferase) domain 1"/>
    <property type="match status" value="1"/>
</dbReference>
<dbReference type="Pfam" id="PF07714">
    <property type="entry name" value="PK_Tyr_Ser-Thr"/>
    <property type="match status" value="1"/>
</dbReference>
<dbReference type="InterPro" id="IPR001245">
    <property type="entry name" value="Ser-Thr/Tyr_kinase_cat_dom"/>
</dbReference>
<dbReference type="InterPro" id="IPR000719">
    <property type="entry name" value="Prot_kinase_dom"/>
</dbReference>
<evidence type="ECO:0000313" key="5">
    <source>
        <dbReference type="Proteomes" id="UP001432027"/>
    </source>
</evidence>
<dbReference type="GO" id="GO:0005524">
    <property type="term" value="F:ATP binding"/>
    <property type="evidence" value="ECO:0007669"/>
    <property type="project" value="UniProtKB-KW"/>
</dbReference>
<protein>
    <recommendedName>
        <fullName evidence="3">Protein kinase domain-containing protein</fullName>
    </recommendedName>
</protein>
<dbReference type="PANTHER" id="PTHR24418">
    <property type="entry name" value="TYROSINE-PROTEIN KINASE"/>
    <property type="match status" value="1"/>
</dbReference>
<keyword evidence="5" id="KW-1185">Reference proteome</keyword>
<evidence type="ECO:0000313" key="4">
    <source>
        <dbReference type="EMBL" id="GMT01042.1"/>
    </source>
</evidence>
<dbReference type="PROSITE" id="PS50011">
    <property type="entry name" value="PROTEIN_KINASE_DOM"/>
    <property type="match status" value="1"/>
</dbReference>
<evidence type="ECO:0000256" key="2">
    <source>
        <dbReference type="ARBA" id="ARBA00022840"/>
    </source>
</evidence>
<dbReference type="Proteomes" id="UP001432027">
    <property type="component" value="Unassembled WGS sequence"/>
</dbReference>
<evidence type="ECO:0000256" key="1">
    <source>
        <dbReference type="ARBA" id="ARBA00022741"/>
    </source>
</evidence>
<feature type="non-terminal residue" evidence="4">
    <location>
        <position position="1"/>
    </location>
</feature>
<reference evidence="4" key="1">
    <citation type="submission" date="2023-10" db="EMBL/GenBank/DDBJ databases">
        <title>Genome assembly of Pristionchus species.</title>
        <authorList>
            <person name="Yoshida K."/>
            <person name="Sommer R.J."/>
        </authorList>
    </citation>
    <scope>NUCLEOTIDE SEQUENCE</scope>
    <source>
        <strain evidence="4">RS0144</strain>
    </source>
</reference>
<comment type="caution">
    <text evidence="4">The sequence shown here is derived from an EMBL/GenBank/DDBJ whole genome shotgun (WGS) entry which is preliminary data.</text>
</comment>
<dbReference type="EMBL" id="BTSX01000005">
    <property type="protein sequence ID" value="GMT01042.1"/>
    <property type="molecule type" value="Genomic_DNA"/>
</dbReference>
<dbReference type="SUPFAM" id="SSF56112">
    <property type="entry name" value="Protein kinase-like (PK-like)"/>
    <property type="match status" value="1"/>
</dbReference>
<sequence>KKLKNSSIAGKKGQYNFLTEACVLRKLDHPHIVQIIGTSHLETPLLIVMEYCNGGSMSSYLMKNGKTMEIKEKSRFVVEAAEGMAYLERQLCVHRAISAKKCLLSGTNKTVKISGFRLSHDNPIIFDPLFSQIPEWKSPEILMDSIYSLKSDVWDFAMLMWEIYSNGAEPYPGLTRLLT</sequence>
<dbReference type="InterPro" id="IPR050198">
    <property type="entry name" value="Non-receptor_tyrosine_kinases"/>
</dbReference>
<feature type="non-terminal residue" evidence="4">
    <location>
        <position position="179"/>
    </location>
</feature>
<keyword evidence="2" id="KW-0067">ATP-binding</keyword>
<proteinExistence type="predicted"/>